<protein>
    <submittedName>
        <fullName evidence="1">Maleate cis-trans isomerase</fullName>
    </submittedName>
</protein>
<dbReference type="InterPro" id="IPR053714">
    <property type="entry name" value="Iso_Racemase_Enz_sf"/>
</dbReference>
<organism evidence="1 2">
    <name type="scientific">Actinomycetospora chibensis</name>
    <dbReference type="NCBI Taxonomy" id="663606"/>
    <lineage>
        <taxon>Bacteria</taxon>
        <taxon>Bacillati</taxon>
        <taxon>Actinomycetota</taxon>
        <taxon>Actinomycetes</taxon>
        <taxon>Pseudonocardiales</taxon>
        <taxon>Pseudonocardiaceae</taxon>
        <taxon>Actinomycetospora</taxon>
    </lineage>
</organism>
<comment type="caution">
    <text evidence="1">The sequence shown here is derived from an EMBL/GenBank/DDBJ whole genome shotgun (WGS) entry which is preliminary data.</text>
</comment>
<proteinExistence type="predicted"/>
<keyword evidence="1" id="KW-0413">Isomerase</keyword>
<reference evidence="2" key="1">
    <citation type="journal article" date="2019" name="Int. J. Syst. Evol. Microbiol.">
        <title>The Global Catalogue of Microorganisms (GCM) 10K type strain sequencing project: providing services to taxonomists for standard genome sequencing and annotation.</title>
        <authorList>
            <consortium name="The Broad Institute Genomics Platform"/>
            <consortium name="The Broad Institute Genome Sequencing Center for Infectious Disease"/>
            <person name="Wu L."/>
            <person name="Ma J."/>
        </authorList>
    </citation>
    <scope>NUCLEOTIDE SEQUENCE [LARGE SCALE GENOMIC DNA]</scope>
    <source>
        <strain evidence="2">CCUG 50347</strain>
    </source>
</reference>
<dbReference type="GO" id="GO:0016853">
    <property type="term" value="F:isomerase activity"/>
    <property type="evidence" value="ECO:0007669"/>
    <property type="project" value="UniProtKB-KW"/>
</dbReference>
<dbReference type="InterPro" id="IPR026286">
    <property type="entry name" value="MaiA/AMDase"/>
</dbReference>
<dbReference type="PIRSF" id="PIRSF015736">
    <property type="entry name" value="MI"/>
    <property type="match status" value="1"/>
</dbReference>
<dbReference type="EMBL" id="JBHSIM010000045">
    <property type="protein sequence ID" value="MFC4835027.1"/>
    <property type="molecule type" value="Genomic_DNA"/>
</dbReference>
<dbReference type="Gene3D" id="3.40.50.12500">
    <property type="match status" value="1"/>
</dbReference>
<dbReference type="Pfam" id="PF17645">
    <property type="entry name" value="Amdase"/>
    <property type="match status" value="1"/>
</dbReference>
<name>A0ABV9RNS0_9PSEU</name>
<sequence length="267" mass="28251">MGEQSFRLGLVVPSSNVTVETEMPSLLARYEHASFSFHSTRMRMHTVSPEELRAMNAQRERCVDEVGDAGIDAVLYACLVALMAQGHRDGVGEHERTESAVVDQLALRGLHPQVTSSAGALVHALRALGAARVALVMPYLRPVAELVVGYLEEQGVTVTDWRALEVGDNATVGCIPGARVLDAARDLDLRGADALVISACVQMPSLGLVEAAEQEFGLPVLSAATAGAFTLLDRLGLPIDIPDAGRLLRRDRAASVLAAAPANAGAR</sequence>
<evidence type="ECO:0000313" key="2">
    <source>
        <dbReference type="Proteomes" id="UP001595909"/>
    </source>
</evidence>
<dbReference type="PANTHER" id="PTHR40267:SF1">
    <property type="entry name" value="BLR3294 PROTEIN"/>
    <property type="match status" value="1"/>
</dbReference>
<accession>A0ABV9RNS0</accession>
<evidence type="ECO:0000313" key="1">
    <source>
        <dbReference type="EMBL" id="MFC4835027.1"/>
    </source>
</evidence>
<dbReference type="Proteomes" id="UP001595909">
    <property type="component" value="Unassembled WGS sequence"/>
</dbReference>
<keyword evidence="2" id="KW-1185">Reference proteome</keyword>
<gene>
    <name evidence="1" type="ORF">ACFPEL_21645</name>
</gene>
<dbReference type="PANTHER" id="PTHR40267">
    <property type="entry name" value="BLR3294 PROTEIN"/>
    <property type="match status" value="1"/>
</dbReference>
<dbReference type="RefSeq" id="WP_274187451.1">
    <property type="nucleotide sequence ID" value="NZ_BAABHN010000045.1"/>
</dbReference>